<comment type="caution">
    <text evidence="3">The sequence shown here is derived from an EMBL/GenBank/DDBJ whole genome shotgun (WGS) entry which is preliminary data.</text>
</comment>
<keyword evidence="1" id="KW-0645">Protease</keyword>
<dbReference type="AlphaFoldDB" id="A0A4R3HU40"/>
<dbReference type="InterPro" id="IPR001940">
    <property type="entry name" value="Peptidase_S1C"/>
</dbReference>
<dbReference type="EMBL" id="SLZQ01000006">
    <property type="protein sequence ID" value="TCS36612.1"/>
    <property type="molecule type" value="Genomic_DNA"/>
</dbReference>
<dbReference type="Proteomes" id="UP000295382">
    <property type="component" value="Unassembled WGS sequence"/>
</dbReference>
<dbReference type="Gene3D" id="2.40.10.120">
    <property type="match status" value="1"/>
</dbReference>
<organism evidence="3 4">
    <name type="scientific">Paucimonas lemoignei</name>
    <name type="common">Pseudomonas lemoignei</name>
    <dbReference type="NCBI Taxonomy" id="29443"/>
    <lineage>
        <taxon>Bacteria</taxon>
        <taxon>Pseudomonadati</taxon>
        <taxon>Pseudomonadota</taxon>
        <taxon>Betaproteobacteria</taxon>
        <taxon>Burkholderiales</taxon>
        <taxon>Burkholderiaceae</taxon>
        <taxon>Paucimonas</taxon>
    </lineage>
</organism>
<dbReference type="InterPro" id="IPR009003">
    <property type="entry name" value="Peptidase_S1_PA"/>
</dbReference>
<evidence type="ECO:0000256" key="1">
    <source>
        <dbReference type="ARBA" id="ARBA00022670"/>
    </source>
</evidence>
<dbReference type="Pfam" id="PF13365">
    <property type="entry name" value="Trypsin_2"/>
    <property type="match status" value="1"/>
</dbReference>
<keyword evidence="4" id="KW-1185">Reference proteome</keyword>
<evidence type="ECO:0000313" key="3">
    <source>
        <dbReference type="EMBL" id="TCS36612.1"/>
    </source>
</evidence>
<dbReference type="GO" id="GO:0004252">
    <property type="term" value="F:serine-type endopeptidase activity"/>
    <property type="evidence" value="ECO:0007669"/>
    <property type="project" value="InterPro"/>
</dbReference>
<gene>
    <name evidence="3" type="ORF">EDC30_106154</name>
</gene>
<name>A0A4R3HU40_PAULE</name>
<dbReference type="PANTHER" id="PTHR43343:SF3">
    <property type="entry name" value="PROTEASE DO-LIKE 8, CHLOROPLASTIC"/>
    <property type="match status" value="1"/>
</dbReference>
<dbReference type="GO" id="GO:0006508">
    <property type="term" value="P:proteolysis"/>
    <property type="evidence" value="ECO:0007669"/>
    <property type="project" value="UniProtKB-KW"/>
</dbReference>
<sequence length="313" mass="34146">MGTGSAVLIAHENLVTSCHVLAKANRIEIKQDNVTYGAELVHIDVERDLCQIRAKNYRAKPVEIGNSDMVRVGKKVYALGNPRGLELTLSDGLVSALRKDADGKLRYIQTTAPISPGSSGGGLFDSDGKLIGVTSMYRADSQNLNFAIPINMLRELPERSKQALAKAAEKPASPIAAVNASKPAEKPEEKLLLGQDLREHFNKARNVSATASTTMGVFTVALTTGLNGRLRIKNTTSKRPSSQPMNGSVNLGMHAATDGFGVWRLKNADKVCLQFDSIGFSMLHGCYRLFFSPPQTYTWRSVEDESFIQYTEE</sequence>
<dbReference type="PRINTS" id="PR00834">
    <property type="entry name" value="PROTEASES2C"/>
</dbReference>
<dbReference type="InterPro" id="IPR051201">
    <property type="entry name" value="Chloro_Bact_Ser_Proteases"/>
</dbReference>
<accession>A0A4R3HU40</accession>
<evidence type="ECO:0000313" key="4">
    <source>
        <dbReference type="Proteomes" id="UP000295382"/>
    </source>
</evidence>
<dbReference type="PANTHER" id="PTHR43343">
    <property type="entry name" value="PEPTIDASE S12"/>
    <property type="match status" value="1"/>
</dbReference>
<dbReference type="SUPFAM" id="SSF50494">
    <property type="entry name" value="Trypsin-like serine proteases"/>
    <property type="match status" value="1"/>
</dbReference>
<keyword evidence="2" id="KW-0378">Hydrolase</keyword>
<evidence type="ECO:0000256" key="2">
    <source>
        <dbReference type="ARBA" id="ARBA00022801"/>
    </source>
</evidence>
<reference evidence="3 4" key="1">
    <citation type="submission" date="2019-03" db="EMBL/GenBank/DDBJ databases">
        <title>Genomic Encyclopedia of Type Strains, Phase IV (KMG-IV): sequencing the most valuable type-strain genomes for metagenomic binning, comparative biology and taxonomic classification.</title>
        <authorList>
            <person name="Goeker M."/>
        </authorList>
    </citation>
    <scope>NUCLEOTIDE SEQUENCE [LARGE SCALE GENOMIC DNA]</scope>
    <source>
        <strain evidence="3 4">DSM 7445</strain>
    </source>
</reference>
<proteinExistence type="predicted"/>
<protein>
    <submittedName>
        <fullName evidence="3">Trypsin-like peptidase</fullName>
    </submittedName>
</protein>